<evidence type="ECO:0000256" key="1">
    <source>
        <dbReference type="SAM" id="Coils"/>
    </source>
</evidence>
<gene>
    <name evidence="2" type="ORF">UX78_C0001G0063</name>
</gene>
<protein>
    <submittedName>
        <fullName evidence="2">Peptidase, M23 family</fullName>
    </submittedName>
</protein>
<dbReference type="Gene3D" id="6.10.250.3150">
    <property type="match status" value="1"/>
</dbReference>
<organism evidence="2 3">
    <name type="scientific">Candidatus Amesbacteria bacterium GW2011_GWA2_47_11</name>
    <dbReference type="NCBI Taxonomy" id="1618357"/>
    <lineage>
        <taxon>Bacteria</taxon>
        <taxon>Candidatus Amesiibacteriota</taxon>
    </lineage>
</organism>
<name>A0A0G1UH31_9BACT</name>
<proteinExistence type="predicted"/>
<evidence type="ECO:0000313" key="3">
    <source>
        <dbReference type="Proteomes" id="UP000034607"/>
    </source>
</evidence>
<keyword evidence="1" id="KW-0175">Coiled coil</keyword>
<dbReference type="EMBL" id="LCNM01000001">
    <property type="protein sequence ID" value="KKU57010.1"/>
    <property type="molecule type" value="Genomic_DNA"/>
</dbReference>
<dbReference type="GO" id="GO:0004222">
    <property type="term" value="F:metalloendopeptidase activity"/>
    <property type="evidence" value="ECO:0007669"/>
    <property type="project" value="TreeGrafter"/>
</dbReference>
<dbReference type="InterPro" id="IPR011055">
    <property type="entry name" value="Dup_hybrid_motif"/>
</dbReference>
<evidence type="ECO:0000313" key="2">
    <source>
        <dbReference type="EMBL" id="KKU57010.1"/>
    </source>
</evidence>
<dbReference type="PANTHER" id="PTHR21666:SF289">
    <property type="entry name" value="L-ALA--D-GLU ENDOPEPTIDASE"/>
    <property type="match status" value="1"/>
</dbReference>
<dbReference type="AlphaFoldDB" id="A0A0G1UH31"/>
<reference evidence="2 3" key="1">
    <citation type="journal article" date="2015" name="Nature">
        <title>rRNA introns, odd ribosomes, and small enigmatic genomes across a large radiation of phyla.</title>
        <authorList>
            <person name="Brown C.T."/>
            <person name="Hug L.A."/>
            <person name="Thomas B.C."/>
            <person name="Sharon I."/>
            <person name="Castelle C.J."/>
            <person name="Singh A."/>
            <person name="Wilkins M.J."/>
            <person name="Williams K.H."/>
            <person name="Banfield J.F."/>
        </authorList>
    </citation>
    <scope>NUCLEOTIDE SEQUENCE [LARGE SCALE GENOMIC DNA]</scope>
</reference>
<feature type="coiled-coil region" evidence="1">
    <location>
        <begin position="20"/>
        <end position="61"/>
    </location>
</feature>
<accession>A0A0G1UH31</accession>
<dbReference type="Gene3D" id="2.70.70.10">
    <property type="entry name" value="Glucose Permease (Domain IIA)"/>
    <property type="match status" value="2"/>
</dbReference>
<comment type="caution">
    <text evidence="2">The sequence shown here is derived from an EMBL/GenBank/DDBJ whole genome shotgun (WGS) entry which is preliminary data.</text>
</comment>
<dbReference type="PANTHER" id="PTHR21666">
    <property type="entry name" value="PEPTIDASE-RELATED"/>
    <property type="match status" value="1"/>
</dbReference>
<dbReference type="InterPro" id="IPR050570">
    <property type="entry name" value="Cell_wall_metabolism_enzyme"/>
</dbReference>
<dbReference type="Proteomes" id="UP000034607">
    <property type="component" value="Unassembled WGS sequence"/>
</dbReference>
<feature type="coiled-coil region" evidence="1">
    <location>
        <begin position="153"/>
        <end position="219"/>
    </location>
</feature>
<sequence>MKKILLTFLALILLLFGSGIVVHSSESEDKQRQIDELEKKLTELKSQAKTLADQVVYYENQIALNTLKISQTEDTIASLSGKITILEIRLKERSLILEKQILHSYKQGSLDPLQILFSVTDFSRLLSRFKYARIIQANNRRILHDTQVVQLNYAQQKNLVEDAKKKLEVQKKSLAVLREEKDNLLIQTKNNEAIYQKQLEQARLELAAIQAALAAATREGPVKTGDPIGLVGNSGYPSCSTGKHLHFEVRQGDSWVNAEGYLKNMTDKWGLNIGSGNWDWPIKGTVEVTQRYGKTDYSYVYKYSGGIHTGIDMVSDNDVIKAVADGTLYSSTQKCGSSDLNIKYIDHGSGLKTFYLHIQ</sequence>
<dbReference type="SUPFAM" id="SSF51261">
    <property type="entry name" value="Duplicated hybrid motif"/>
    <property type="match status" value="2"/>
</dbReference>
<dbReference type="CDD" id="cd12797">
    <property type="entry name" value="M23_peptidase"/>
    <property type="match status" value="1"/>
</dbReference>